<organism evidence="2 3">
    <name type="scientific">Punica granatum</name>
    <name type="common">Pomegranate</name>
    <dbReference type="NCBI Taxonomy" id="22663"/>
    <lineage>
        <taxon>Eukaryota</taxon>
        <taxon>Viridiplantae</taxon>
        <taxon>Streptophyta</taxon>
        <taxon>Embryophyta</taxon>
        <taxon>Tracheophyta</taxon>
        <taxon>Spermatophyta</taxon>
        <taxon>Magnoliopsida</taxon>
        <taxon>eudicotyledons</taxon>
        <taxon>Gunneridae</taxon>
        <taxon>Pentapetalae</taxon>
        <taxon>rosids</taxon>
        <taxon>malvids</taxon>
        <taxon>Myrtales</taxon>
        <taxon>Lythraceae</taxon>
        <taxon>Punica</taxon>
    </lineage>
</organism>
<keyword evidence="3" id="KW-1185">Reference proteome</keyword>
<accession>A0A2I0J1L0</accession>
<reference evidence="2 3" key="1">
    <citation type="submission" date="2017-11" db="EMBL/GenBank/DDBJ databases">
        <title>De-novo sequencing of pomegranate (Punica granatum L.) genome.</title>
        <authorList>
            <person name="Akparov Z."/>
            <person name="Amiraslanov A."/>
            <person name="Hajiyeva S."/>
            <person name="Abbasov M."/>
            <person name="Kaur K."/>
            <person name="Hamwieh A."/>
            <person name="Solovyev V."/>
            <person name="Salamov A."/>
            <person name="Braich B."/>
            <person name="Kosarev P."/>
            <person name="Mahmoud A."/>
            <person name="Hajiyev E."/>
            <person name="Babayeva S."/>
            <person name="Izzatullayeva V."/>
            <person name="Mammadov A."/>
            <person name="Mammadov A."/>
            <person name="Sharifova S."/>
            <person name="Ojaghi J."/>
            <person name="Eynullazada K."/>
            <person name="Bayramov B."/>
            <person name="Abdulazimova A."/>
            <person name="Shahmuradov I."/>
        </authorList>
    </citation>
    <scope>NUCLEOTIDE SEQUENCE [LARGE SCALE GENOMIC DNA]</scope>
    <source>
        <strain evidence="3">cv. AG2017</strain>
        <tissue evidence="2">Leaf</tissue>
    </source>
</reference>
<evidence type="ECO:0000313" key="2">
    <source>
        <dbReference type="EMBL" id="PKI49903.1"/>
    </source>
</evidence>
<protein>
    <recommendedName>
        <fullName evidence="1">DUF7745 domain-containing protein</fullName>
    </recommendedName>
</protein>
<gene>
    <name evidence="2" type="ORF">CRG98_029687</name>
</gene>
<comment type="caution">
    <text evidence="2">The sequence shown here is derived from an EMBL/GenBank/DDBJ whole genome shotgun (WGS) entry which is preliminary data.</text>
</comment>
<dbReference type="AlphaFoldDB" id="A0A2I0J1L0"/>
<dbReference type="EMBL" id="PGOL01002175">
    <property type="protein sequence ID" value="PKI49903.1"/>
    <property type="molecule type" value="Genomic_DNA"/>
</dbReference>
<sequence>MAQQQIWNPTKCNRSSNNVGPRQIRILRVSHSLHCRVSSLRVSPDYFSALGSVPFGSFPTTFLHRGQSRLLFCTGVSPLRVSPDYISALGSVPTTFLHWGQSPSGLSRLLFYTGDFNFCTRVSPLRVSPDYFSAQSQSHTGQSRLLFCTGVSPLQVNPDFKFCTGVNPLRVNPDFNFCIGVNPLRVNLDFKFCTGINTLRVNPDFKCLFQLCSRLYPSIVRISLYLLFIRLISLFWVKIVLSGEQCTRSRTLPRSRTPSSCAPAQAPACLPARLTSVHTERASFQAFYRVTRLSNTSPTLSSYLEARTAISFWDTQRAVFDFQGTELAPTIEEYTTVIQRPMPTRDIVVPNQFATIQSRLAILLGLRDEEVHRELENGWKHSVRIAWLMNFIHIRALRATREFCQHDAWHGFLLLIFGAIMFPHASNLIDGALSQVILQVAGGHSYVEVVLADTIRSLNYVREDLCIFCRFGSPNTSGRSAHLTLFSYITDERSLIARLLHAESSDNSATYRIFPERRISFHTGSCGSTQQLHFRIGFYEFGKLDACGARASFRSFTSRSIPLTRSELSQLPQHTWLSSIRRDEHLFISLAQHQFRGHHR</sequence>
<proteinExistence type="predicted"/>
<dbReference type="Proteomes" id="UP000233551">
    <property type="component" value="Unassembled WGS sequence"/>
</dbReference>
<evidence type="ECO:0000313" key="3">
    <source>
        <dbReference type="Proteomes" id="UP000233551"/>
    </source>
</evidence>
<name>A0A2I0J1L0_PUNGR</name>
<dbReference type="InterPro" id="IPR056647">
    <property type="entry name" value="DUF7745"/>
</dbReference>
<dbReference type="Pfam" id="PF24924">
    <property type="entry name" value="DUF7745"/>
    <property type="match status" value="1"/>
</dbReference>
<feature type="domain" description="DUF7745" evidence="1">
    <location>
        <begin position="308"/>
        <end position="463"/>
    </location>
</feature>
<evidence type="ECO:0000259" key="1">
    <source>
        <dbReference type="Pfam" id="PF24924"/>
    </source>
</evidence>